<evidence type="ECO:0000256" key="6">
    <source>
        <dbReference type="ARBA" id="ARBA00022741"/>
    </source>
</evidence>
<evidence type="ECO:0000256" key="9">
    <source>
        <dbReference type="ARBA" id="ARBA00022842"/>
    </source>
</evidence>
<evidence type="ECO:0000256" key="4">
    <source>
        <dbReference type="ARBA" id="ARBA00022705"/>
    </source>
</evidence>
<dbReference type="Proteomes" id="UP001259572">
    <property type="component" value="Unassembled WGS sequence"/>
</dbReference>
<proteinExistence type="predicted"/>
<feature type="domain" description="ATP-dependent DNA ligase family profile" evidence="14">
    <location>
        <begin position="308"/>
        <end position="438"/>
    </location>
</feature>
<evidence type="ECO:0000256" key="12">
    <source>
        <dbReference type="ARBA" id="ARBA00023306"/>
    </source>
</evidence>
<evidence type="ECO:0000256" key="7">
    <source>
        <dbReference type="ARBA" id="ARBA00022763"/>
    </source>
</evidence>
<evidence type="ECO:0000313" key="16">
    <source>
        <dbReference type="Proteomes" id="UP001259572"/>
    </source>
</evidence>
<dbReference type="PROSITE" id="PS50160">
    <property type="entry name" value="DNA_LIGASE_A3"/>
    <property type="match status" value="1"/>
</dbReference>
<keyword evidence="7" id="KW-0227">DNA damage</keyword>
<dbReference type="CDD" id="cd07972">
    <property type="entry name" value="OBF_DNA_ligase_Arch_LigB"/>
    <property type="match status" value="1"/>
</dbReference>
<name>A0ABU3Q7F1_9SPHN</name>
<dbReference type="EMBL" id="JAVUPU010000004">
    <property type="protein sequence ID" value="MDT9599325.1"/>
    <property type="molecule type" value="Genomic_DNA"/>
</dbReference>
<evidence type="ECO:0000256" key="5">
    <source>
        <dbReference type="ARBA" id="ARBA00022723"/>
    </source>
</evidence>
<keyword evidence="3" id="KW-0132">Cell division</keyword>
<dbReference type="NCBIfam" id="TIGR04120">
    <property type="entry name" value="DNA_lig_bact"/>
    <property type="match status" value="1"/>
</dbReference>
<keyword evidence="12" id="KW-0131">Cell cycle</keyword>
<evidence type="ECO:0000256" key="1">
    <source>
        <dbReference type="ARBA" id="ARBA00012727"/>
    </source>
</evidence>
<accession>A0ABU3Q7F1</accession>
<dbReference type="InterPro" id="IPR036599">
    <property type="entry name" value="DNA_ligase_N_sf"/>
</dbReference>
<comment type="catalytic activity">
    <reaction evidence="13">
        <text>ATP + (deoxyribonucleotide)n-3'-hydroxyl + 5'-phospho-(deoxyribonucleotide)m = (deoxyribonucleotide)n+m + AMP + diphosphate.</text>
        <dbReference type="EC" id="6.5.1.1"/>
    </reaction>
</comment>
<dbReference type="Gene3D" id="2.40.50.140">
    <property type="entry name" value="Nucleic acid-binding proteins"/>
    <property type="match status" value="1"/>
</dbReference>
<sequence>MRDFSQLLDGLVYTRSRNGKLKLIGDYLRRTPDPDRGYALAALTGSLDLPAVKAAAIRAIVEERVDPVLFHMSRDYVGDLAETVSLLWPKRVEQPAEIDDGTLRLATVVDRLQSLGRSEAPAALAQMLDHLDASGRFALLKLATGSLRIGISARLAKTALAQAFGIDVDAVEEVWHGLKPPYAPLFAWAEGLGAQPTLDNVPVFRPFMLAHPLEALRLSLDDYAAEWKWDGIRVQIVRVAGQTRLYSRAGDDITHSFPEVAQAFGRDAVVDGELLVRGEVQGADRHGGAAASFNALQQRLGRKTVSARMLDEYPAFVRLYDLLIEQSEDLRPLAWSARRQRLEAFVPALDPARFDLSALIDAPSFEALEELRAAARDAAIEGVMLKRRDSPYTPGRKVGHWYKWKRDPLVADCVLMYAQRGSGKRSSYYSDYTFGCWTKAGELLPVGKAYFGFTDDELKWLDRFVRNNTIQRFGPVREVAKTLVLEVAFDSLHLSKRHKSGLAMRFPRISRIRTDKPAGEADRIEALMRMVN</sequence>
<evidence type="ECO:0000256" key="8">
    <source>
        <dbReference type="ARBA" id="ARBA00022840"/>
    </source>
</evidence>
<keyword evidence="8" id="KW-0067">ATP-binding</keyword>
<dbReference type="PANTHER" id="PTHR45674">
    <property type="entry name" value="DNA LIGASE 1/3 FAMILY MEMBER"/>
    <property type="match status" value="1"/>
</dbReference>
<evidence type="ECO:0000256" key="2">
    <source>
        <dbReference type="ARBA" id="ARBA00022598"/>
    </source>
</evidence>
<keyword evidence="2 15" id="KW-0436">Ligase</keyword>
<dbReference type="InterPro" id="IPR026333">
    <property type="entry name" value="ATP_dep_DNA_lig_pp_1105_fam"/>
</dbReference>
<dbReference type="Pfam" id="PF01068">
    <property type="entry name" value="DNA_ligase_A_M"/>
    <property type="match status" value="1"/>
</dbReference>
<evidence type="ECO:0000256" key="11">
    <source>
        <dbReference type="ARBA" id="ARBA00023204"/>
    </source>
</evidence>
<evidence type="ECO:0000256" key="3">
    <source>
        <dbReference type="ARBA" id="ARBA00022618"/>
    </source>
</evidence>
<dbReference type="InterPro" id="IPR016059">
    <property type="entry name" value="DNA_ligase_ATP-dep_CS"/>
</dbReference>
<organism evidence="15 16">
    <name type="scientific">Sphingosinicella rhizophila</name>
    <dbReference type="NCBI Taxonomy" id="3050082"/>
    <lineage>
        <taxon>Bacteria</taxon>
        <taxon>Pseudomonadati</taxon>
        <taxon>Pseudomonadota</taxon>
        <taxon>Alphaproteobacteria</taxon>
        <taxon>Sphingomonadales</taxon>
        <taxon>Sphingosinicellaceae</taxon>
        <taxon>Sphingosinicella</taxon>
    </lineage>
</organism>
<keyword evidence="4" id="KW-0235">DNA replication</keyword>
<dbReference type="PROSITE" id="PS00697">
    <property type="entry name" value="DNA_LIGASE_A1"/>
    <property type="match status" value="1"/>
</dbReference>
<keyword evidence="9" id="KW-0460">Magnesium</keyword>
<evidence type="ECO:0000256" key="10">
    <source>
        <dbReference type="ARBA" id="ARBA00023172"/>
    </source>
</evidence>
<dbReference type="SUPFAM" id="SSF50249">
    <property type="entry name" value="Nucleic acid-binding proteins"/>
    <property type="match status" value="1"/>
</dbReference>
<dbReference type="RefSeq" id="WP_315726125.1">
    <property type="nucleotide sequence ID" value="NZ_JAVUPU010000004.1"/>
</dbReference>
<keyword evidence="5" id="KW-0479">Metal-binding</keyword>
<evidence type="ECO:0000259" key="14">
    <source>
        <dbReference type="PROSITE" id="PS50160"/>
    </source>
</evidence>
<evidence type="ECO:0000256" key="13">
    <source>
        <dbReference type="ARBA" id="ARBA00034003"/>
    </source>
</evidence>
<protein>
    <recommendedName>
        <fullName evidence="1">DNA ligase (ATP)</fullName>
        <ecNumber evidence="1">6.5.1.1</ecNumber>
    </recommendedName>
</protein>
<keyword evidence="11" id="KW-0234">DNA repair</keyword>
<reference evidence="15 16" key="1">
    <citation type="submission" date="2023-05" db="EMBL/GenBank/DDBJ databases">
        <authorList>
            <person name="Guo Y."/>
        </authorList>
    </citation>
    <scope>NUCLEOTIDE SEQUENCE [LARGE SCALE GENOMIC DNA]</scope>
    <source>
        <strain evidence="15 16">GR2756</strain>
    </source>
</reference>
<gene>
    <name evidence="15" type="ORF">RQX22_10230</name>
</gene>
<dbReference type="GO" id="GO:0003910">
    <property type="term" value="F:DNA ligase (ATP) activity"/>
    <property type="evidence" value="ECO:0007669"/>
    <property type="project" value="UniProtKB-EC"/>
</dbReference>
<dbReference type="InterPro" id="IPR012340">
    <property type="entry name" value="NA-bd_OB-fold"/>
</dbReference>
<comment type="caution">
    <text evidence="15">The sequence shown here is derived from an EMBL/GenBank/DDBJ whole genome shotgun (WGS) entry which is preliminary data.</text>
</comment>
<keyword evidence="16" id="KW-1185">Reference proteome</keyword>
<keyword evidence="6" id="KW-0547">Nucleotide-binding</keyword>
<dbReference type="Pfam" id="PF04679">
    <property type="entry name" value="DNA_ligase_A_C"/>
    <property type="match status" value="1"/>
</dbReference>
<dbReference type="Gene3D" id="3.30.470.30">
    <property type="entry name" value="DNA ligase/mRNA capping enzyme"/>
    <property type="match status" value="1"/>
</dbReference>
<evidence type="ECO:0000313" key="15">
    <source>
        <dbReference type="EMBL" id="MDT9599325.1"/>
    </source>
</evidence>
<dbReference type="Gene3D" id="1.10.3260.10">
    <property type="entry name" value="DNA ligase, ATP-dependent, N-terminal domain"/>
    <property type="match status" value="1"/>
</dbReference>
<keyword evidence="10" id="KW-0233">DNA recombination</keyword>
<dbReference type="InterPro" id="IPR050191">
    <property type="entry name" value="ATP-dep_DNA_ligase"/>
</dbReference>
<dbReference type="EC" id="6.5.1.1" evidence="1"/>
<dbReference type="InterPro" id="IPR012309">
    <property type="entry name" value="DNA_ligase_ATP-dep_C"/>
</dbReference>
<dbReference type="NCBIfam" id="NF006701">
    <property type="entry name" value="PRK09247.1"/>
    <property type="match status" value="1"/>
</dbReference>
<dbReference type="InterPro" id="IPR012310">
    <property type="entry name" value="DNA_ligase_ATP-dep_cent"/>
</dbReference>
<dbReference type="PANTHER" id="PTHR45674:SF13">
    <property type="entry name" value="DNA LIGASE-RELATED"/>
    <property type="match status" value="1"/>
</dbReference>
<dbReference type="CDD" id="cd07897">
    <property type="entry name" value="Adenylation_DNA_ligase_Bac1"/>
    <property type="match status" value="1"/>
</dbReference>
<dbReference type="SUPFAM" id="SSF56091">
    <property type="entry name" value="DNA ligase/mRNA capping enzyme, catalytic domain"/>
    <property type="match status" value="1"/>
</dbReference>